<evidence type="ECO:0000313" key="3">
    <source>
        <dbReference type="Proteomes" id="UP000175669"/>
    </source>
</evidence>
<accession>A0A1E8CM41</accession>
<proteinExistence type="predicted"/>
<gene>
    <name evidence="2" type="ORF">PHACT_09395</name>
</gene>
<dbReference type="EMBL" id="MASR01000001">
    <property type="protein sequence ID" value="OFE13327.1"/>
    <property type="molecule type" value="Genomic_DNA"/>
</dbReference>
<name>A0A1E8CM41_9GAMM</name>
<protein>
    <submittedName>
        <fullName evidence="2">Uncharacterized protein</fullName>
    </submittedName>
</protein>
<keyword evidence="1" id="KW-0732">Signal</keyword>
<dbReference type="STRING" id="1524254.PHACT_09395"/>
<comment type="caution">
    <text evidence="2">The sequence shown here is derived from an EMBL/GenBank/DDBJ whole genome shotgun (WGS) entry which is preliminary data.</text>
</comment>
<dbReference type="Proteomes" id="UP000175669">
    <property type="component" value="Unassembled WGS sequence"/>
</dbReference>
<keyword evidence="3" id="KW-1185">Reference proteome</keyword>
<organism evidence="2 3">
    <name type="scientific">Pseudohongiella acticola</name>
    <dbReference type="NCBI Taxonomy" id="1524254"/>
    <lineage>
        <taxon>Bacteria</taxon>
        <taxon>Pseudomonadati</taxon>
        <taxon>Pseudomonadota</taxon>
        <taxon>Gammaproteobacteria</taxon>
        <taxon>Pseudomonadales</taxon>
        <taxon>Pseudohongiellaceae</taxon>
        <taxon>Pseudohongiella</taxon>
    </lineage>
</organism>
<reference evidence="3" key="1">
    <citation type="submission" date="2016-07" db="EMBL/GenBank/DDBJ databases">
        <authorList>
            <person name="Florea S."/>
            <person name="Webb J.S."/>
            <person name="Jaromczyk J."/>
            <person name="Schardl C.L."/>
        </authorList>
    </citation>
    <scope>NUCLEOTIDE SEQUENCE [LARGE SCALE GENOMIC DNA]</scope>
    <source>
        <strain evidence="3">KCTC 42131</strain>
    </source>
</reference>
<feature type="chain" id="PRO_5009212215" evidence="1">
    <location>
        <begin position="19"/>
        <end position="111"/>
    </location>
</feature>
<evidence type="ECO:0000256" key="1">
    <source>
        <dbReference type="SAM" id="SignalP"/>
    </source>
</evidence>
<feature type="signal peptide" evidence="1">
    <location>
        <begin position="1"/>
        <end position="18"/>
    </location>
</feature>
<dbReference type="AlphaFoldDB" id="A0A1E8CM41"/>
<sequence>MVALTITSLVLGALFSLAAGSKQLAVRTQSTLQDTMAARAQINSSLLDNEYRELEPIIGNTRFQTESGDILPDVLRRTAPMNDLLQTFRIVDEDTDEVINGVRWIRLELPQ</sequence>
<evidence type="ECO:0000313" key="2">
    <source>
        <dbReference type="EMBL" id="OFE13327.1"/>
    </source>
</evidence>